<dbReference type="SUPFAM" id="SSF117892">
    <property type="entry name" value="Band 7/SPFH domain"/>
    <property type="match status" value="1"/>
</dbReference>
<comment type="caution">
    <text evidence="2">The sequence shown here is derived from an EMBL/GenBank/DDBJ whole genome shotgun (WGS) entry which is preliminary data.</text>
</comment>
<dbReference type="Pfam" id="PF01145">
    <property type="entry name" value="Band_7"/>
    <property type="match status" value="1"/>
</dbReference>
<evidence type="ECO:0000259" key="1">
    <source>
        <dbReference type="SMART" id="SM00244"/>
    </source>
</evidence>
<dbReference type="Proteomes" id="UP000052013">
    <property type="component" value="Unassembled WGS sequence"/>
</dbReference>
<dbReference type="GO" id="GO:0016020">
    <property type="term" value="C:membrane"/>
    <property type="evidence" value="ECO:0007669"/>
    <property type="project" value="InterPro"/>
</dbReference>
<accession>A0A0R1S0S4</accession>
<dbReference type="InterPro" id="IPR050710">
    <property type="entry name" value="Band7/mec-2_domain"/>
</dbReference>
<dbReference type="InterPro" id="IPR001972">
    <property type="entry name" value="Stomatin_HflK_fam"/>
</dbReference>
<dbReference type="PANTHER" id="PTHR43327">
    <property type="entry name" value="STOMATIN-LIKE PROTEIN 2, MITOCHONDRIAL"/>
    <property type="match status" value="1"/>
</dbReference>
<dbReference type="PATRIC" id="fig|1423739.3.peg.1951"/>
<dbReference type="Gene3D" id="3.30.479.30">
    <property type="entry name" value="Band 7 domain"/>
    <property type="match status" value="1"/>
</dbReference>
<dbReference type="InterPro" id="IPR036013">
    <property type="entry name" value="Band_7/SPFH_dom_sf"/>
</dbReference>
<organism evidence="2 3">
    <name type="scientific">Lentilactobacillus diolivorans DSM 14421</name>
    <dbReference type="NCBI Taxonomy" id="1423739"/>
    <lineage>
        <taxon>Bacteria</taxon>
        <taxon>Bacillati</taxon>
        <taxon>Bacillota</taxon>
        <taxon>Bacilli</taxon>
        <taxon>Lactobacillales</taxon>
        <taxon>Lactobacillaceae</taxon>
        <taxon>Lentilactobacillus</taxon>
    </lineage>
</organism>
<dbReference type="STRING" id="1423739.FC85_GL001866"/>
<sequence>MMIYERKMLDMLATVITVLVLIVLIVALLSMVVIVHSGEVKVMERFGNYVKSLQPGLHIVFPVVYRVRQTVSLRQTPLQMKPFEVITKENAMIKAEVSLKYHVSDVEAYVYKNENSEESVILDCQSILRGIIGGMDLNDVLNGTNTINNNLFKEVRDISENYGVVVDRINIGEITPSTEVQESMNKLITASRNKEAMITEAEGQKQQTIAVAQGRAQQIEIDAKAQAQQVKIAAEAEANRITTVATAQAKQIGLVNQSINDSELNDRLIQYLGIQAVKNLADGQNNTVVLPSNLTDLANIPVTKTLWDNTGHSDVSQANSNEQKK</sequence>
<dbReference type="SMART" id="SM00244">
    <property type="entry name" value="PHB"/>
    <property type="match status" value="1"/>
</dbReference>
<dbReference type="InterPro" id="IPR001107">
    <property type="entry name" value="Band_7"/>
</dbReference>
<dbReference type="PRINTS" id="PR00721">
    <property type="entry name" value="STOMATIN"/>
</dbReference>
<gene>
    <name evidence="2" type="ORF">FC85_GL001866</name>
</gene>
<protein>
    <recommendedName>
        <fullName evidence="1">Band 7 domain-containing protein</fullName>
    </recommendedName>
</protein>
<proteinExistence type="predicted"/>
<dbReference type="AlphaFoldDB" id="A0A0R1S0S4"/>
<evidence type="ECO:0000313" key="3">
    <source>
        <dbReference type="Proteomes" id="UP000052013"/>
    </source>
</evidence>
<reference evidence="2 3" key="1">
    <citation type="journal article" date="2015" name="Genome Announc.">
        <title>Expanding the biotechnology potential of lactobacilli through comparative genomics of 213 strains and associated genera.</title>
        <authorList>
            <person name="Sun Z."/>
            <person name="Harris H.M."/>
            <person name="McCann A."/>
            <person name="Guo C."/>
            <person name="Argimon S."/>
            <person name="Zhang W."/>
            <person name="Yang X."/>
            <person name="Jeffery I.B."/>
            <person name="Cooney J.C."/>
            <person name="Kagawa T.F."/>
            <person name="Liu W."/>
            <person name="Song Y."/>
            <person name="Salvetti E."/>
            <person name="Wrobel A."/>
            <person name="Rasinkangas P."/>
            <person name="Parkhill J."/>
            <person name="Rea M.C."/>
            <person name="O'Sullivan O."/>
            <person name="Ritari J."/>
            <person name="Douillard F.P."/>
            <person name="Paul Ross R."/>
            <person name="Yang R."/>
            <person name="Briner A.E."/>
            <person name="Felis G.E."/>
            <person name="de Vos W.M."/>
            <person name="Barrangou R."/>
            <person name="Klaenhammer T.R."/>
            <person name="Caufield P.W."/>
            <person name="Cui Y."/>
            <person name="Zhang H."/>
            <person name="O'Toole P.W."/>
        </authorList>
    </citation>
    <scope>NUCLEOTIDE SEQUENCE [LARGE SCALE GENOMIC DNA]</scope>
    <source>
        <strain evidence="2 3">DSM 14421</strain>
    </source>
</reference>
<feature type="domain" description="Band 7" evidence="1">
    <location>
        <begin position="30"/>
        <end position="188"/>
    </location>
</feature>
<name>A0A0R1S0S4_9LACO</name>
<evidence type="ECO:0000313" key="2">
    <source>
        <dbReference type="EMBL" id="KRL62625.1"/>
    </source>
</evidence>
<dbReference type="EMBL" id="AZEY01000107">
    <property type="protein sequence ID" value="KRL62625.1"/>
    <property type="molecule type" value="Genomic_DNA"/>
</dbReference>
<dbReference type="PANTHER" id="PTHR43327:SF10">
    <property type="entry name" value="STOMATIN-LIKE PROTEIN 2, MITOCHONDRIAL"/>
    <property type="match status" value="1"/>
</dbReference>